<name>A0ABN2XSL5_9ACTN</name>
<proteinExistence type="predicted"/>
<organism evidence="2 3">
    <name type="scientific">Nocardioides furvisabuli</name>
    <dbReference type="NCBI Taxonomy" id="375542"/>
    <lineage>
        <taxon>Bacteria</taxon>
        <taxon>Bacillati</taxon>
        <taxon>Actinomycetota</taxon>
        <taxon>Actinomycetes</taxon>
        <taxon>Propionibacteriales</taxon>
        <taxon>Nocardioidaceae</taxon>
        <taxon>Nocardioides</taxon>
    </lineage>
</organism>
<accession>A0ABN2XSL5</accession>
<evidence type="ECO:0000313" key="2">
    <source>
        <dbReference type="EMBL" id="GAA2115951.1"/>
    </source>
</evidence>
<evidence type="ECO:0008006" key="4">
    <source>
        <dbReference type="Google" id="ProtNLM"/>
    </source>
</evidence>
<dbReference type="EMBL" id="BAAAMQ010000017">
    <property type="protein sequence ID" value="GAA2115951.1"/>
    <property type="molecule type" value="Genomic_DNA"/>
</dbReference>
<gene>
    <name evidence="2" type="ORF">GCM10009726_35130</name>
</gene>
<feature type="compositionally biased region" description="Polar residues" evidence="1">
    <location>
        <begin position="91"/>
        <end position="103"/>
    </location>
</feature>
<keyword evidence="3" id="KW-1185">Reference proteome</keyword>
<dbReference type="Proteomes" id="UP001501161">
    <property type="component" value="Unassembled WGS sequence"/>
</dbReference>
<sequence length="122" mass="12662">MLDWPPVCVVDTVRLFGAVVCPVKDKVTTTPPTVVLVKVVPLPRLDQTSVTAGHGEAANAGAAVATATTGTLHAAPLTTLRRDARRPCASVPSSIGRTPSITSDPPGGHFVNYGRDALPTRQ</sequence>
<protein>
    <recommendedName>
        <fullName evidence="4">Secreted protein</fullName>
    </recommendedName>
</protein>
<evidence type="ECO:0000256" key="1">
    <source>
        <dbReference type="SAM" id="MobiDB-lite"/>
    </source>
</evidence>
<reference evidence="3" key="1">
    <citation type="journal article" date="2019" name="Int. J. Syst. Evol. Microbiol.">
        <title>The Global Catalogue of Microorganisms (GCM) 10K type strain sequencing project: providing services to taxonomists for standard genome sequencing and annotation.</title>
        <authorList>
            <consortium name="The Broad Institute Genomics Platform"/>
            <consortium name="The Broad Institute Genome Sequencing Center for Infectious Disease"/>
            <person name="Wu L."/>
            <person name="Ma J."/>
        </authorList>
    </citation>
    <scope>NUCLEOTIDE SEQUENCE [LARGE SCALE GENOMIC DNA]</scope>
    <source>
        <strain evidence="3">JCM 13813</strain>
    </source>
</reference>
<comment type="caution">
    <text evidence="2">The sequence shown here is derived from an EMBL/GenBank/DDBJ whole genome shotgun (WGS) entry which is preliminary data.</text>
</comment>
<feature type="region of interest" description="Disordered" evidence="1">
    <location>
        <begin position="83"/>
        <end position="122"/>
    </location>
</feature>
<evidence type="ECO:0000313" key="3">
    <source>
        <dbReference type="Proteomes" id="UP001501161"/>
    </source>
</evidence>